<dbReference type="PIRSF" id="PIRSF000390">
    <property type="entry name" value="PLP_StrS"/>
    <property type="match status" value="1"/>
</dbReference>
<dbReference type="PANTHER" id="PTHR30244:SF36">
    <property type="entry name" value="3-OXO-GLUCOSE-6-PHOSPHATE:GLUTAMATE AMINOTRANSFERASE"/>
    <property type="match status" value="1"/>
</dbReference>
<sequence>MNTEPATRSIPLVDLRAQQAEINDEVTQGLAEVFGNTSFIGGHQVADFERAYADFLGARHCLGASNGTDALELALRAAGIEAGDEVILPANTFIATAEAVCRIGAVPVLVDVDPEYLLIDPAAVADAVTERTRAIMPVHLYGQSAFIETLEPVAAAHDLAIIEDAAQAQGARRHGRAAGTIGLAAGTSFYPGKNLGAAGDAGAVITNDPALAERARILGAHGSAAKYEHDVVGFNARMDTVQAVVLNAKLTRLAGWNAQRRLAAERYAELLHKLPGVVVPRSAPGNEDVWHLYVIRVPERDRVLKTLNEAGIGAGIHYPYPLHLTKAFASLGRPAGSFPVSELAATRILSLPLYPHITAEIQEHVVNELAKALG</sequence>
<organism evidence="4 5">
    <name type="scientific">Paeniglutamicibacter psychrophenolicus</name>
    <dbReference type="NCBI Taxonomy" id="257454"/>
    <lineage>
        <taxon>Bacteria</taxon>
        <taxon>Bacillati</taxon>
        <taxon>Actinomycetota</taxon>
        <taxon>Actinomycetes</taxon>
        <taxon>Micrococcales</taxon>
        <taxon>Micrococcaceae</taxon>
        <taxon>Paeniglutamicibacter</taxon>
    </lineage>
</organism>
<gene>
    <name evidence="4" type="ORF">JOF46_003835</name>
</gene>
<proteinExistence type="inferred from homology"/>
<dbReference type="EMBL" id="JAGIOE010000001">
    <property type="protein sequence ID" value="MBP2375923.1"/>
    <property type="molecule type" value="Genomic_DNA"/>
</dbReference>
<dbReference type="Gene3D" id="3.40.640.10">
    <property type="entry name" value="Type I PLP-dependent aspartate aminotransferase-like (Major domain)"/>
    <property type="match status" value="1"/>
</dbReference>
<dbReference type="InterPro" id="IPR000653">
    <property type="entry name" value="DegT/StrS_aminotransferase"/>
</dbReference>
<comment type="similarity">
    <text evidence="2 3">Belongs to the DegT/DnrJ/EryC1 family.</text>
</comment>
<evidence type="ECO:0000256" key="1">
    <source>
        <dbReference type="ARBA" id="ARBA00022898"/>
    </source>
</evidence>
<evidence type="ECO:0000256" key="3">
    <source>
        <dbReference type="RuleBase" id="RU004508"/>
    </source>
</evidence>
<keyword evidence="1 3" id="KW-0663">Pyridoxal phosphate</keyword>
<evidence type="ECO:0000313" key="4">
    <source>
        <dbReference type="EMBL" id="MBP2375923.1"/>
    </source>
</evidence>
<evidence type="ECO:0000313" key="5">
    <source>
        <dbReference type="Proteomes" id="UP000766570"/>
    </source>
</evidence>
<accession>A0ABS4WIY2</accession>
<dbReference type="CDD" id="cd00616">
    <property type="entry name" value="AHBA_syn"/>
    <property type="match status" value="1"/>
</dbReference>
<dbReference type="Proteomes" id="UP000766570">
    <property type="component" value="Unassembled WGS sequence"/>
</dbReference>
<protein>
    <submittedName>
        <fullName evidence="4">dTDP-4-amino-4,6-dideoxygalactose transaminase</fullName>
    </submittedName>
</protein>
<dbReference type="InterPro" id="IPR015424">
    <property type="entry name" value="PyrdxlP-dep_Trfase"/>
</dbReference>
<dbReference type="RefSeq" id="WP_209910215.1">
    <property type="nucleotide sequence ID" value="NZ_BAAAMI010000023.1"/>
</dbReference>
<comment type="caution">
    <text evidence="4">The sequence shown here is derived from an EMBL/GenBank/DDBJ whole genome shotgun (WGS) entry which is preliminary data.</text>
</comment>
<dbReference type="Pfam" id="PF01041">
    <property type="entry name" value="DegT_DnrJ_EryC1"/>
    <property type="match status" value="1"/>
</dbReference>
<dbReference type="PANTHER" id="PTHR30244">
    <property type="entry name" value="TRANSAMINASE"/>
    <property type="match status" value="1"/>
</dbReference>
<evidence type="ECO:0000256" key="2">
    <source>
        <dbReference type="ARBA" id="ARBA00037999"/>
    </source>
</evidence>
<dbReference type="Gene3D" id="3.90.1150.10">
    <property type="entry name" value="Aspartate Aminotransferase, domain 1"/>
    <property type="match status" value="1"/>
</dbReference>
<reference evidence="4 5" key="1">
    <citation type="submission" date="2021-03" db="EMBL/GenBank/DDBJ databases">
        <title>Sequencing the genomes of 1000 actinobacteria strains.</title>
        <authorList>
            <person name="Klenk H.-P."/>
        </authorList>
    </citation>
    <scope>NUCLEOTIDE SEQUENCE [LARGE SCALE GENOMIC DNA]</scope>
    <source>
        <strain evidence="4 5">DSM 15454</strain>
    </source>
</reference>
<dbReference type="InterPro" id="IPR015421">
    <property type="entry name" value="PyrdxlP-dep_Trfase_major"/>
</dbReference>
<dbReference type="SUPFAM" id="SSF53383">
    <property type="entry name" value="PLP-dependent transferases"/>
    <property type="match status" value="1"/>
</dbReference>
<name>A0ABS4WIY2_9MICC</name>
<keyword evidence="5" id="KW-1185">Reference proteome</keyword>
<dbReference type="InterPro" id="IPR015422">
    <property type="entry name" value="PyrdxlP-dep_Trfase_small"/>
</dbReference>